<dbReference type="SMART" id="SM00418">
    <property type="entry name" value="HTH_ARSR"/>
    <property type="match status" value="1"/>
</dbReference>
<evidence type="ECO:0000313" key="6">
    <source>
        <dbReference type="EMBL" id="MFC1413117.1"/>
    </source>
</evidence>
<keyword evidence="1" id="KW-0805">Transcription regulation</keyword>
<dbReference type="InterPro" id="IPR036390">
    <property type="entry name" value="WH_DNA-bd_sf"/>
</dbReference>
<dbReference type="NCBIfam" id="NF033788">
    <property type="entry name" value="HTH_metalloreg"/>
    <property type="match status" value="1"/>
</dbReference>
<reference evidence="8 9" key="1">
    <citation type="submission" date="2024-09" db="EMBL/GenBank/DDBJ databases">
        <authorList>
            <person name="Lee S.D."/>
        </authorList>
    </citation>
    <scope>NUCLEOTIDE SEQUENCE [LARGE SCALE GENOMIC DNA]</scope>
    <source>
        <strain evidence="6 9">N1-1</strain>
        <strain evidence="7 8">N1-3</strain>
    </source>
</reference>
<dbReference type="InterPro" id="IPR001845">
    <property type="entry name" value="HTH_ArsR_DNA-bd_dom"/>
</dbReference>
<name>A0ABV6VHA8_9ACTN</name>
<feature type="domain" description="HTH arsR-type" evidence="5">
    <location>
        <begin position="1"/>
        <end position="93"/>
    </location>
</feature>
<comment type="caution">
    <text evidence="6">The sequence shown here is derived from an EMBL/GenBank/DDBJ whole genome shotgun (WGS) entry which is preliminary data.</text>
</comment>
<keyword evidence="2" id="KW-0238">DNA-binding</keyword>
<gene>
    <name evidence="7" type="ORF">ACEZDB_15445</name>
    <name evidence="6" type="ORF">ACEZDG_28005</name>
</gene>
<evidence type="ECO:0000256" key="2">
    <source>
        <dbReference type="ARBA" id="ARBA00023125"/>
    </source>
</evidence>
<keyword evidence="3" id="KW-0804">Transcription</keyword>
<feature type="region of interest" description="Disordered" evidence="4">
    <location>
        <begin position="108"/>
        <end position="132"/>
    </location>
</feature>
<dbReference type="InterPro" id="IPR011991">
    <property type="entry name" value="ArsR-like_HTH"/>
</dbReference>
<evidence type="ECO:0000259" key="5">
    <source>
        <dbReference type="PROSITE" id="PS50987"/>
    </source>
</evidence>
<evidence type="ECO:0000313" key="8">
    <source>
        <dbReference type="Proteomes" id="UP001592530"/>
    </source>
</evidence>
<evidence type="ECO:0000313" key="9">
    <source>
        <dbReference type="Proteomes" id="UP001592582"/>
    </source>
</evidence>
<organism evidence="6 9">
    <name type="scientific">Streptacidiphilus alkalitolerans</name>
    <dbReference type="NCBI Taxonomy" id="3342712"/>
    <lineage>
        <taxon>Bacteria</taxon>
        <taxon>Bacillati</taxon>
        <taxon>Actinomycetota</taxon>
        <taxon>Actinomycetes</taxon>
        <taxon>Kitasatosporales</taxon>
        <taxon>Streptomycetaceae</taxon>
        <taxon>Streptacidiphilus</taxon>
    </lineage>
</organism>
<dbReference type="PANTHER" id="PTHR33154:SF33">
    <property type="entry name" value="TRANSCRIPTIONAL REPRESSOR SDPR"/>
    <property type="match status" value="1"/>
</dbReference>
<keyword evidence="9" id="KW-1185">Reference proteome</keyword>
<dbReference type="InterPro" id="IPR036388">
    <property type="entry name" value="WH-like_DNA-bd_sf"/>
</dbReference>
<dbReference type="Proteomes" id="UP001592530">
    <property type="component" value="Unassembled WGS sequence"/>
</dbReference>
<evidence type="ECO:0000256" key="1">
    <source>
        <dbReference type="ARBA" id="ARBA00023015"/>
    </source>
</evidence>
<dbReference type="Gene3D" id="1.10.10.10">
    <property type="entry name" value="Winged helix-like DNA-binding domain superfamily/Winged helix DNA-binding domain"/>
    <property type="match status" value="1"/>
</dbReference>
<evidence type="ECO:0000256" key="3">
    <source>
        <dbReference type="ARBA" id="ARBA00023163"/>
    </source>
</evidence>
<evidence type="ECO:0000256" key="4">
    <source>
        <dbReference type="SAM" id="MobiDB-lite"/>
    </source>
</evidence>
<dbReference type="EMBL" id="JBHEZX010000015">
    <property type="protein sequence ID" value="MFC1413117.1"/>
    <property type="molecule type" value="Genomic_DNA"/>
</dbReference>
<dbReference type="CDD" id="cd00090">
    <property type="entry name" value="HTH_ARSR"/>
    <property type="match status" value="1"/>
</dbReference>
<dbReference type="EMBL" id="JBHEZY010000005">
    <property type="protein sequence ID" value="MFC1432040.1"/>
    <property type="molecule type" value="Genomic_DNA"/>
</dbReference>
<protein>
    <submittedName>
        <fullName evidence="6">ArsR/SmtB family transcription factor</fullName>
    </submittedName>
</protein>
<dbReference type="RefSeq" id="WP_380514454.1">
    <property type="nucleotide sequence ID" value="NZ_JBHEZX010000015.1"/>
</dbReference>
<dbReference type="PROSITE" id="PS50987">
    <property type="entry name" value="HTH_ARSR_2"/>
    <property type="match status" value="1"/>
</dbReference>
<dbReference type="InterPro" id="IPR051081">
    <property type="entry name" value="HTH_MetalResp_TranReg"/>
</dbReference>
<proteinExistence type="predicted"/>
<dbReference type="SUPFAM" id="SSF46785">
    <property type="entry name" value="Winged helix' DNA-binding domain"/>
    <property type="match status" value="1"/>
</dbReference>
<dbReference type="PRINTS" id="PR00778">
    <property type="entry name" value="HTHARSR"/>
</dbReference>
<dbReference type="Pfam" id="PF01022">
    <property type="entry name" value="HTH_5"/>
    <property type="match status" value="1"/>
</dbReference>
<dbReference type="PANTHER" id="PTHR33154">
    <property type="entry name" value="TRANSCRIPTIONAL REGULATOR, ARSR FAMILY"/>
    <property type="match status" value="1"/>
</dbReference>
<accession>A0ABV6VHA8</accession>
<dbReference type="Proteomes" id="UP001592582">
    <property type="component" value="Unassembled WGS sequence"/>
</dbReference>
<evidence type="ECO:0000313" key="7">
    <source>
        <dbReference type="EMBL" id="MFC1432040.1"/>
    </source>
</evidence>
<sequence>MARAATTTDAFNAVAEPRRREILDALVRGERSVTDLVEQLGVAQPVVSKHLRVLREVGLVQVRDQGRQRMYRLEPAPLREVYEWVKDYEQLWTERFGLLDAVLDDLKGQQAGAGRPGSQPGASETTDKERES</sequence>